<evidence type="ECO:0000256" key="1">
    <source>
        <dbReference type="ARBA" id="ARBA00004477"/>
    </source>
</evidence>
<dbReference type="AlphaFoldDB" id="A0A4P6JXN5"/>
<dbReference type="EMBL" id="CP035758">
    <property type="protein sequence ID" value="QBD80140.1"/>
    <property type="molecule type" value="Genomic_DNA"/>
</dbReference>
<sequence>MHIQTSNGNNTMTTQTADSTASIQMSWRTFIDPWWKATLAILPIFLLTRLIFLLLAYFGGVLFFVPNYWPGALTFRSVLYTWHHWDAVRFTTIATQGYPTPEYAAFFPLFPSLAHAFSVLFHRDILESTMFISNLAFLGTLIVLYRFVEVEFDPPTARRAALYLSIFPTALFFFAGYNESLFLFFLLLSFYAMRRAAWFLAGLFGGLALLSRSIGIFLALIFFCEFLRQKWPQLRQDWQERQLLRSLRLLPSLLCILLIPLGLAVFAAGLYVRFHDPLAFLHAQAGWRQGLSFPWVAPFIGIKSLFSIPLYTFANAHIIIELIAIGLFLALLILALFGPERFRRDQWPLLLYGLLALVYITIFPGSPGNGGIPYDPMPSAQRLVLEIFPGFIVLARLGRRSWFHQGYLLLALPMLAFLVLQFITGHWTI</sequence>
<dbReference type="UniPathway" id="UPA00196"/>
<accession>A0A4P6JXN5</accession>
<keyword evidence="6 10" id="KW-0812">Transmembrane</keyword>
<dbReference type="GO" id="GO:0000009">
    <property type="term" value="F:alpha-1,6-mannosyltransferase activity"/>
    <property type="evidence" value="ECO:0007669"/>
    <property type="project" value="InterPro"/>
</dbReference>
<comment type="pathway">
    <text evidence="2">Glycolipid biosynthesis; glycosylphosphatidylinositol-anchor biosynthesis.</text>
</comment>
<evidence type="ECO:0000256" key="9">
    <source>
        <dbReference type="ARBA" id="ARBA00023136"/>
    </source>
</evidence>
<keyword evidence="7" id="KW-0256">Endoplasmic reticulum</keyword>
<evidence type="ECO:0000256" key="10">
    <source>
        <dbReference type="SAM" id="Phobius"/>
    </source>
</evidence>
<keyword evidence="8 10" id="KW-1133">Transmembrane helix</keyword>
<dbReference type="GO" id="GO:0006506">
    <property type="term" value="P:GPI anchor biosynthetic process"/>
    <property type="evidence" value="ECO:0007669"/>
    <property type="project" value="UniProtKB-UniPathway"/>
</dbReference>
<evidence type="ECO:0000256" key="6">
    <source>
        <dbReference type="ARBA" id="ARBA00022692"/>
    </source>
</evidence>
<dbReference type="Pfam" id="PF04188">
    <property type="entry name" value="Mannosyl_trans2"/>
    <property type="match status" value="1"/>
</dbReference>
<keyword evidence="3" id="KW-0337">GPI-anchor biosynthesis</keyword>
<keyword evidence="12" id="KW-1185">Reference proteome</keyword>
<organism evidence="11 12">
    <name type="scientific">Ktedonosporobacter rubrisoli</name>
    <dbReference type="NCBI Taxonomy" id="2509675"/>
    <lineage>
        <taxon>Bacteria</taxon>
        <taxon>Bacillati</taxon>
        <taxon>Chloroflexota</taxon>
        <taxon>Ktedonobacteria</taxon>
        <taxon>Ktedonobacterales</taxon>
        <taxon>Ktedonosporobacteraceae</taxon>
        <taxon>Ktedonosporobacter</taxon>
    </lineage>
</organism>
<feature type="transmembrane region" description="Helical" evidence="10">
    <location>
        <begin position="293"/>
        <end position="312"/>
    </location>
</feature>
<evidence type="ECO:0000313" key="12">
    <source>
        <dbReference type="Proteomes" id="UP000290365"/>
    </source>
</evidence>
<name>A0A4P6JXN5_KTERU</name>
<feature type="transmembrane region" description="Helical" evidence="10">
    <location>
        <begin position="128"/>
        <end position="148"/>
    </location>
</feature>
<dbReference type="PANTHER" id="PTHR12468">
    <property type="entry name" value="GPI MANNOSYLTRANSFERASE 2"/>
    <property type="match status" value="1"/>
</dbReference>
<dbReference type="InterPro" id="IPR007315">
    <property type="entry name" value="PIG-V/Gpi18"/>
</dbReference>
<feature type="transmembrane region" description="Helical" evidence="10">
    <location>
        <begin position="37"/>
        <end position="65"/>
    </location>
</feature>
<dbReference type="KEGG" id="kbs:EPA93_30840"/>
<keyword evidence="9 10" id="KW-0472">Membrane</keyword>
<feature type="transmembrane region" description="Helical" evidence="10">
    <location>
        <begin position="160"/>
        <end position="186"/>
    </location>
</feature>
<dbReference type="Proteomes" id="UP000290365">
    <property type="component" value="Chromosome"/>
</dbReference>
<feature type="transmembrane region" description="Helical" evidence="10">
    <location>
        <begin position="318"/>
        <end position="337"/>
    </location>
</feature>
<dbReference type="GO" id="GO:0016020">
    <property type="term" value="C:membrane"/>
    <property type="evidence" value="ECO:0007669"/>
    <property type="project" value="GOC"/>
</dbReference>
<evidence type="ECO:0000256" key="8">
    <source>
        <dbReference type="ARBA" id="ARBA00022989"/>
    </source>
</evidence>
<evidence type="ECO:0000256" key="3">
    <source>
        <dbReference type="ARBA" id="ARBA00022502"/>
    </source>
</evidence>
<evidence type="ECO:0000256" key="7">
    <source>
        <dbReference type="ARBA" id="ARBA00022824"/>
    </source>
</evidence>
<reference evidence="11 12" key="1">
    <citation type="submission" date="2019-01" db="EMBL/GenBank/DDBJ databases">
        <title>Ktedonosporobacter rubrisoli SCAWS-G2.</title>
        <authorList>
            <person name="Huang Y."/>
            <person name="Yan B."/>
        </authorList>
    </citation>
    <scope>NUCLEOTIDE SEQUENCE [LARGE SCALE GENOMIC DNA]</scope>
    <source>
        <strain evidence="11 12">SCAWS-G2</strain>
    </source>
</reference>
<dbReference type="GO" id="GO:0031501">
    <property type="term" value="C:mannosyltransferase complex"/>
    <property type="evidence" value="ECO:0007669"/>
    <property type="project" value="TreeGrafter"/>
</dbReference>
<feature type="transmembrane region" description="Helical" evidence="10">
    <location>
        <begin position="407"/>
        <end position="427"/>
    </location>
</feature>
<keyword evidence="4" id="KW-0328">Glycosyltransferase</keyword>
<dbReference type="OrthoDB" id="151635at2"/>
<feature type="transmembrane region" description="Helical" evidence="10">
    <location>
        <begin position="349"/>
        <end position="367"/>
    </location>
</feature>
<evidence type="ECO:0000256" key="5">
    <source>
        <dbReference type="ARBA" id="ARBA00022679"/>
    </source>
</evidence>
<gene>
    <name evidence="11" type="ORF">EPA93_30840</name>
</gene>
<feature type="transmembrane region" description="Helical" evidence="10">
    <location>
        <begin position="198"/>
        <end position="223"/>
    </location>
</feature>
<evidence type="ECO:0000313" key="11">
    <source>
        <dbReference type="EMBL" id="QBD80140.1"/>
    </source>
</evidence>
<protein>
    <recommendedName>
        <fullName evidence="13">Glycosyltransferase RgtA/B/C/D-like domain-containing protein</fullName>
    </recommendedName>
</protein>
<proteinExistence type="predicted"/>
<feature type="transmembrane region" description="Helical" evidence="10">
    <location>
        <begin position="103"/>
        <end position="121"/>
    </location>
</feature>
<feature type="transmembrane region" description="Helical" evidence="10">
    <location>
        <begin position="379"/>
        <end position="395"/>
    </location>
</feature>
<comment type="subcellular location">
    <subcellularLocation>
        <location evidence="1">Endoplasmic reticulum membrane</location>
        <topology evidence="1">Multi-pass membrane protein</topology>
    </subcellularLocation>
</comment>
<evidence type="ECO:0008006" key="13">
    <source>
        <dbReference type="Google" id="ProtNLM"/>
    </source>
</evidence>
<evidence type="ECO:0000256" key="2">
    <source>
        <dbReference type="ARBA" id="ARBA00004687"/>
    </source>
</evidence>
<dbReference type="PANTHER" id="PTHR12468:SF2">
    <property type="entry name" value="GPI MANNOSYLTRANSFERASE 2"/>
    <property type="match status" value="1"/>
</dbReference>
<keyword evidence="5" id="KW-0808">Transferase</keyword>
<evidence type="ECO:0000256" key="4">
    <source>
        <dbReference type="ARBA" id="ARBA00022676"/>
    </source>
</evidence>
<dbReference type="GO" id="GO:0004376">
    <property type="term" value="F:GPI mannosyltransferase activity"/>
    <property type="evidence" value="ECO:0007669"/>
    <property type="project" value="InterPro"/>
</dbReference>
<feature type="transmembrane region" description="Helical" evidence="10">
    <location>
        <begin position="249"/>
        <end position="272"/>
    </location>
</feature>